<proteinExistence type="predicted"/>
<evidence type="ECO:0000256" key="1">
    <source>
        <dbReference type="SAM" id="MobiDB-lite"/>
    </source>
</evidence>
<feature type="domain" description="DUF8035" evidence="2">
    <location>
        <begin position="304"/>
        <end position="357"/>
    </location>
</feature>
<feature type="compositionally biased region" description="Basic and acidic residues" evidence="1">
    <location>
        <begin position="223"/>
        <end position="270"/>
    </location>
</feature>
<feature type="compositionally biased region" description="Polar residues" evidence="1">
    <location>
        <begin position="412"/>
        <end position="426"/>
    </location>
</feature>
<dbReference type="AlphaFoldDB" id="A0A9W4DTF1"/>
<dbReference type="Pfam" id="PF26118">
    <property type="entry name" value="DUF8035"/>
    <property type="match status" value="1"/>
</dbReference>
<feature type="compositionally biased region" description="Low complexity" evidence="1">
    <location>
        <begin position="284"/>
        <end position="300"/>
    </location>
</feature>
<comment type="caution">
    <text evidence="3">The sequence shown here is derived from an EMBL/GenBank/DDBJ whole genome shotgun (WGS) entry which is preliminary data.</text>
</comment>
<sequence>MLSNLSPRSPSPPRSPSYTGPNMSDRRSFDRRRSQSRRGSVKNESYFQEPRSAMNSWNQNSTTNLHHPNHRENERYALEEEYNRTHIRPESEIVPSQPLPQSLVYRRSLEDRCDEQISTSKLGDEDYYEKHSSHRRESPLLQRERLVHRDHGRARYCSPSPPRREASTRPVILRRQSSLDIFDRKPHARHGGKAIYDLPSKYSDPISPELALVPLQEIRHAPISHRNERVSPSDREATESRYYEGRNYHDYPQRIGEVELSSRPRRESRAHMRSHSVRGHERSNSTSSYESSLTESSFQSKYPKRGKTRMPAKLVSKRAIIDLGYPFKEDGEVIVIMKALGREHIDEVIQLSEEYRASERTLNEPQQEFTKIYSIAAPSAQSNLRENDISTIRSQPVSHTTENVKFTTHLLSSPTASVGSENTLTIMPSRPKDERSIAAEIKALEAERDALRSLRKAEQFRREGHGEAVSPEVRERDERRQEKTREGKRHEEKHREGKHRESKNRDGKHREEKHRSRSKEASSRKDRKGITPLLASMVFNTHN</sequence>
<dbReference type="InterPro" id="IPR058348">
    <property type="entry name" value="DUF8035"/>
</dbReference>
<dbReference type="Proteomes" id="UP000683417">
    <property type="component" value="Unassembled WGS sequence"/>
</dbReference>
<organism evidence="3 4">
    <name type="scientific">Blumeria graminis f. sp. triticale</name>
    <dbReference type="NCBI Taxonomy" id="1689686"/>
    <lineage>
        <taxon>Eukaryota</taxon>
        <taxon>Fungi</taxon>
        <taxon>Dikarya</taxon>
        <taxon>Ascomycota</taxon>
        <taxon>Pezizomycotina</taxon>
        <taxon>Leotiomycetes</taxon>
        <taxon>Erysiphales</taxon>
        <taxon>Erysiphaceae</taxon>
        <taxon>Blumeria</taxon>
    </lineage>
</organism>
<feature type="region of interest" description="Disordered" evidence="1">
    <location>
        <begin position="412"/>
        <end position="431"/>
    </location>
</feature>
<evidence type="ECO:0000313" key="4">
    <source>
        <dbReference type="Proteomes" id="UP000683417"/>
    </source>
</evidence>
<feature type="compositionally biased region" description="Basic and acidic residues" evidence="1">
    <location>
        <begin position="457"/>
        <end position="524"/>
    </location>
</feature>
<protein>
    <submittedName>
        <fullName evidence="3">BgTH12-07292</fullName>
    </submittedName>
</protein>
<feature type="region of interest" description="Disordered" evidence="1">
    <location>
        <begin position="223"/>
        <end position="309"/>
    </location>
</feature>
<accession>A0A9W4DTF1</accession>
<name>A0A9W4DTF1_BLUGR</name>
<evidence type="ECO:0000259" key="2">
    <source>
        <dbReference type="Pfam" id="PF26118"/>
    </source>
</evidence>
<reference evidence="3" key="1">
    <citation type="submission" date="2020-10" db="EMBL/GenBank/DDBJ databases">
        <authorList>
            <person name="Muller C M."/>
        </authorList>
    </citation>
    <scope>NUCLEOTIDE SEQUENCE</scope>
    <source>
        <strain evidence="3">THUN-12</strain>
    </source>
</reference>
<feature type="region of interest" description="Disordered" evidence="1">
    <location>
        <begin position="1"/>
        <end position="72"/>
    </location>
</feature>
<feature type="region of interest" description="Disordered" evidence="1">
    <location>
        <begin position="457"/>
        <end position="543"/>
    </location>
</feature>
<evidence type="ECO:0000313" key="3">
    <source>
        <dbReference type="EMBL" id="CAD6506366.1"/>
    </source>
</evidence>
<feature type="compositionally biased region" description="Polar residues" evidence="1">
    <location>
        <begin position="53"/>
        <end position="66"/>
    </location>
</feature>
<dbReference type="EMBL" id="CAJHIT010000010">
    <property type="protein sequence ID" value="CAD6506366.1"/>
    <property type="molecule type" value="Genomic_DNA"/>
</dbReference>
<feature type="compositionally biased region" description="Basic and acidic residues" evidence="1">
    <location>
        <begin position="24"/>
        <end position="33"/>
    </location>
</feature>
<gene>
    <name evidence="3" type="ORF">BGTH12_LOCUS7724</name>
</gene>